<accession>A0A239GQS2</accession>
<dbReference type="Proteomes" id="UP000198480">
    <property type="component" value="Unassembled WGS sequence"/>
</dbReference>
<evidence type="ECO:0000313" key="1">
    <source>
        <dbReference type="EMBL" id="SNS71576.1"/>
    </source>
</evidence>
<name>A0A239GQS2_9BACT</name>
<sequence length="33" mass="3991">MLQILKFEASDTYFTKKTEYYLKSENKFTYVCG</sequence>
<dbReference type="AlphaFoldDB" id="A0A239GQS2"/>
<evidence type="ECO:0000313" key="2">
    <source>
        <dbReference type="Proteomes" id="UP000198480"/>
    </source>
</evidence>
<reference evidence="2" key="1">
    <citation type="submission" date="2017-06" db="EMBL/GenBank/DDBJ databases">
        <authorList>
            <person name="Varghese N."/>
            <person name="Submissions S."/>
        </authorList>
    </citation>
    <scope>NUCLEOTIDE SEQUENCE [LARGE SCALE GENOMIC DNA]</scope>
    <source>
        <strain evidence="2">5C</strain>
    </source>
</reference>
<proteinExistence type="predicted"/>
<dbReference type="EMBL" id="FZOK01000018">
    <property type="protein sequence ID" value="SNS71576.1"/>
    <property type="molecule type" value="Genomic_DNA"/>
</dbReference>
<gene>
    <name evidence="1" type="ORF">SAMN06295967_11840</name>
</gene>
<protein>
    <submittedName>
        <fullName evidence="1">Uncharacterized protein</fullName>
    </submittedName>
</protein>
<keyword evidence="2" id="KW-1185">Reference proteome</keyword>
<organism evidence="1 2">
    <name type="scientific">Belliella buryatensis</name>
    <dbReference type="NCBI Taxonomy" id="1500549"/>
    <lineage>
        <taxon>Bacteria</taxon>
        <taxon>Pseudomonadati</taxon>
        <taxon>Bacteroidota</taxon>
        <taxon>Cytophagia</taxon>
        <taxon>Cytophagales</taxon>
        <taxon>Cyclobacteriaceae</taxon>
        <taxon>Belliella</taxon>
    </lineage>
</organism>